<sequence length="253" mass="27975">MGNARERQRKFIQKPFDFLTWLGRHELPVLLCVLIISGGVWGFVELADTVMEGETQNLDEKLLLAFRAAADLSDPIGPGWVEEMGRDFTALGGVAVLVIISTFTLGYLLISRYYHAALFMLVSISGGWLISTLLKMGFDRPRPDLVSHGSIVYTASFPSGHSMMAAVTYLTLAALLIRMQPKRRLKAYLLLVAILITVLVGISRVYLGVHWPTDVLAGWTAGAAWASLCWVVARWLQQRGAVEQSVDDDNPVQ</sequence>
<evidence type="ECO:0000256" key="2">
    <source>
        <dbReference type="ARBA" id="ARBA00032707"/>
    </source>
</evidence>
<name>A0A1I2Y1A6_9GAMM</name>
<dbReference type="Pfam" id="PF01569">
    <property type="entry name" value="PAP2"/>
    <property type="match status" value="1"/>
</dbReference>
<dbReference type="InterPro" id="IPR036938">
    <property type="entry name" value="PAP2/HPO_sf"/>
</dbReference>
<keyword evidence="4" id="KW-0472">Membrane</keyword>
<dbReference type="PANTHER" id="PTHR14969">
    <property type="entry name" value="SPHINGOSINE-1-PHOSPHATE PHOSPHOHYDROLASE"/>
    <property type="match status" value="1"/>
</dbReference>
<reference evidence="6 7" key="1">
    <citation type="submission" date="2016-10" db="EMBL/GenBank/DDBJ databases">
        <authorList>
            <person name="de Groot N.N."/>
        </authorList>
    </citation>
    <scope>NUCLEOTIDE SEQUENCE [LARGE SCALE GENOMIC DNA]</scope>
    <source>
        <strain evidence="6 7">CGMCC 1.6848</strain>
    </source>
</reference>
<dbReference type="Proteomes" id="UP000199040">
    <property type="component" value="Unassembled WGS sequence"/>
</dbReference>
<dbReference type="SUPFAM" id="SSF48317">
    <property type="entry name" value="Acid phosphatase/Vanadium-dependent haloperoxidase"/>
    <property type="match status" value="1"/>
</dbReference>
<dbReference type="Gene3D" id="1.20.144.10">
    <property type="entry name" value="Phosphatidic acid phosphatase type 2/haloperoxidase"/>
    <property type="match status" value="2"/>
</dbReference>
<keyword evidence="4" id="KW-0812">Transmembrane</keyword>
<dbReference type="InterPro" id="IPR000326">
    <property type="entry name" value="PAP2/HPO"/>
</dbReference>
<dbReference type="STRING" id="442341.SAMN04487959_101176"/>
<keyword evidence="4" id="KW-1133">Transmembrane helix</keyword>
<evidence type="ECO:0000256" key="1">
    <source>
        <dbReference type="ARBA" id="ARBA00012374"/>
    </source>
</evidence>
<evidence type="ECO:0000256" key="3">
    <source>
        <dbReference type="ARBA" id="ARBA00047594"/>
    </source>
</evidence>
<evidence type="ECO:0000259" key="5">
    <source>
        <dbReference type="SMART" id="SM00014"/>
    </source>
</evidence>
<evidence type="ECO:0000313" key="7">
    <source>
        <dbReference type="Proteomes" id="UP000199040"/>
    </source>
</evidence>
<dbReference type="SMART" id="SM00014">
    <property type="entry name" value="acidPPc"/>
    <property type="match status" value="1"/>
</dbReference>
<feature type="transmembrane region" description="Helical" evidence="4">
    <location>
        <begin position="188"/>
        <end position="209"/>
    </location>
</feature>
<organism evidence="6 7">
    <name type="scientific">Modicisalibacter xianhensis</name>
    <dbReference type="NCBI Taxonomy" id="442341"/>
    <lineage>
        <taxon>Bacteria</taxon>
        <taxon>Pseudomonadati</taxon>
        <taxon>Pseudomonadota</taxon>
        <taxon>Gammaproteobacteria</taxon>
        <taxon>Oceanospirillales</taxon>
        <taxon>Halomonadaceae</taxon>
        <taxon>Modicisalibacter</taxon>
    </lineage>
</organism>
<dbReference type="GO" id="GO:0050380">
    <property type="term" value="F:undecaprenyl-diphosphatase activity"/>
    <property type="evidence" value="ECO:0007669"/>
    <property type="project" value="UniProtKB-EC"/>
</dbReference>
<feature type="transmembrane region" description="Helical" evidence="4">
    <location>
        <begin position="215"/>
        <end position="236"/>
    </location>
</feature>
<feature type="transmembrane region" description="Helical" evidence="4">
    <location>
        <begin position="117"/>
        <end position="138"/>
    </location>
</feature>
<protein>
    <recommendedName>
        <fullName evidence="1">undecaprenyl-diphosphate phosphatase</fullName>
        <ecNumber evidence="1">3.6.1.27</ecNumber>
    </recommendedName>
    <alternativeName>
        <fullName evidence="2">Undecaprenyl pyrophosphate phosphatase</fullName>
    </alternativeName>
</protein>
<comment type="catalytic activity">
    <reaction evidence="3">
        <text>di-trans,octa-cis-undecaprenyl diphosphate + H2O = di-trans,octa-cis-undecaprenyl phosphate + phosphate + H(+)</text>
        <dbReference type="Rhea" id="RHEA:28094"/>
        <dbReference type="ChEBI" id="CHEBI:15377"/>
        <dbReference type="ChEBI" id="CHEBI:15378"/>
        <dbReference type="ChEBI" id="CHEBI:43474"/>
        <dbReference type="ChEBI" id="CHEBI:58405"/>
        <dbReference type="ChEBI" id="CHEBI:60392"/>
        <dbReference type="EC" id="3.6.1.27"/>
    </reaction>
</comment>
<accession>A0A1I2Y1A6</accession>
<dbReference type="PANTHER" id="PTHR14969:SF13">
    <property type="entry name" value="AT30094P"/>
    <property type="match status" value="1"/>
</dbReference>
<gene>
    <name evidence="6" type="ORF">SAMN04487959_101176</name>
</gene>
<feature type="transmembrane region" description="Helical" evidence="4">
    <location>
        <begin position="150"/>
        <end position="176"/>
    </location>
</feature>
<dbReference type="CDD" id="cd03392">
    <property type="entry name" value="PAP2_like_2"/>
    <property type="match status" value="1"/>
</dbReference>
<dbReference type="AlphaFoldDB" id="A0A1I2Y1A6"/>
<keyword evidence="7" id="KW-1185">Reference proteome</keyword>
<feature type="domain" description="Phosphatidic acid phosphatase type 2/haloperoxidase" evidence="5">
    <location>
        <begin position="116"/>
        <end position="230"/>
    </location>
</feature>
<proteinExistence type="predicted"/>
<evidence type="ECO:0000313" key="6">
    <source>
        <dbReference type="EMBL" id="SFH19422.1"/>
    </source>
</evidence>
<dbReference type="EMBL" id="FOPY01000001">
    <property type="protein sequence ID" value="SFH19422.1"/>
    <property type="molecule type" value="Genomic_DNA"/>
</dbReference>
<feature type="transmembrane region" description="Helical" evidence="4">
    <location>
        <begin position="21"/>
        <end position="44"/>
    </location>
</feature>
<evidence type="ECO:0000256" key="4">
    <source>
        <dbReference type="SAM" id="Phobius"/>
    </source>
</evidence>
<feature type="transmembrane region" description="Helical" evidence="4">
    <location>
        <begin position="88"/>
        <end position="110"/>
    </location>
</feature>
<dbReference type="EC" id="3.6.1.27" evidence="1"/>